<organism evidence="4">
    <name type="scientific">Nothobranchius pienaari</name>
    <dbReference type="NCBI Taxonomy" id="704102"/>
    <lineage>
        <taxon>Eukaryota</taxon>
        <taxon>Metazoa</taxon>
        <taxon>Chordata</taxon>
        <taxon>Craniata</taxon>
        <taxon>Vertebrata</taxon>
        <taxon>Euteleostomi</taxon>
        <taxon>Actinopterygii</taxon>
        <taxon>Neopterygii</taxon>
        <taxon>Teleostei</taxon>
        <taxon>Neoteleostei</taxon>
        <taxon>Acanthomorphata</taxon>
        <taxon>Ovalentaria</taxon>
        <taxon>Atherinomorphae</taxon>
        <taxon>Cyprinodontiformes</taxon>
        <taxon>Nothobranchiidae</taxon>
        <taxon>Nothobranchius</taxon>
    </lineage>
</organism>
<dbReference type="InterPro" id="IPR044230">
    <property type="entry name" value="GTF3C4"/>
</dbReference>
<dbReference type="Pfam" id="PF19336">
    <property type="entry name" value="DUF5921"/>
    <property type="match status" value="1"/>
</dbReference>
<reference evidence="4" key="2">
    <citation type="submission" date="2016-06" db="EMBL/GenBank/DDBJ databases">
        <title>The genome of a short-lived fish provides insights into sex chromosome evolution and the genetic control of aging.</title>
        <authorList>
            <person name="Reichwald K."/>
            <person name="Felder M."/>
            <person name="Petzold A."/>
            <person name="Koch P."/>
            <person name="Groth M."/>
            <person name="Platzer M."/>
        </authorList>
    </citation>
    <scope>NUCLEOTIDE SEQUENCE</scope>
    <source>
        <tissue evidence="4">Brain</tissue>
    </source>
</reference>
<name>A0A1A8MXH3_9TELE</name>
<evidence type="ECO:0000256" key="1">
    <source>
        <dbReference type="SAM" id="MobiDB-lite"/>
    </source>
</evidence>
<dbReference type="InterPro" id="IPR045803">
    <property type="entry name" value="DUF5921"/>
</dbReference>
<feature type="region of interest" description="Disordered" evidence="1">
    <location>
        <begin position="1"/>
        <end position="33"/>
    </location>
</feature>
<reference evidence="4" key="1">
    <citation type="submission" date="2016-05" db="EMBL/GenBank/DDBJ databases">
        <authorList>
            <person name="Lavstsen T."/>
            <person name="Jespersen J.S."/>
        </authorList>
    </citation>
    <scope>NUCLEOTIDE SEQUENCE</scope>
    <source>
        <tissue evidence="4">Brain</tissue>
    </source>
</reference>
<dbReference type="SUPFAM" id="SSF50978">
    <property type="entry name" value="WD40 repeat-like"/>
    <property type="match status" value="1"/>
</dbReference>
<dbReference type="GO" id="GO:0004402">
    <property type="term" value="F:histone acetyltransferase activity"/>
    <property type="evidence" value="ECO:0007669"/>
    <property type="project" value="InterPro"/>
</dbReference>
<protein>
    <submittedName>
        <fullName evidence="4">General transcription factor IIIC, polypeptide 4</fullName>
    </submittedName>
</protein>
<evidence type="ECO:0000259" key="3">
    <source>
        <dbReference type="Pfam" id="PF19336"/>
    </source>
</evidence>
<dbReference type="InterPro" id="IPR036322">
    <property type="entry name" value="WD40_repeat_dom_sf"/>
</dbReference>
<feature type="domain" description="Transcription factor IIIC 90kDa subunit N-terminal" evidence="2">
    <location>
        <begin position="56"/>
        <end position="497"/>
    </location>
</feature>
<dbReference type="PANTHER" id="PTHR15496">
    <property type="entry name" value="GENERAL TRANSCRIPTION FACTOR 3C POLYPEPTIDE 4 FAMILY"/>
    <property type="match status" value="1"/>
</dbReference>
<evidence type="ECO:0000259" key="2">
    <source>
        <dbReference type="Pfam" id="PF12657"/>
    </source>
</evidence>
<evidence type="ECO:0000313" key="4">
    <source>
        <dbReference type="EMBL" id="SBR61322.1"/>
    </source>
</evidence>
<accession>A0A1A8MXH3</accession>
<dbReference type="InterPro" id="IPR024761">
    <property type="entry name" value="TFIIIC_delta_N"/>
</dbReference>
<dbReference type="GO" id="GO:0000127">
    <property type="term" value="C:transcription factor TFIIIC complex"/>
    <property type="evidence" value="ECO:0007669"/>
    <property type="project" value="InterPro"/>
</dbReference>
<feature type="domain" description="DUF5921" evidence="3">
    <location>
        <begin position="499"/>
        <end position="573"/>
    </location>
</feature>
<gene>
    <name evidence="4" type="primary">GTF3C4</name>
</gene>
<dbReference type="AlphaFoldDB" id="A0A1A8MXH3"/>
<proteinExistence type="predicted"/>
<dbReference type="GO" id="GO:0006384">
    <property type="term" value="P:transcription initiation at RNA polymerase III promoter"/>
    <property type="evidence" value="ECO:0007669"/>
    <property type="project" value="InterPro"/>
</dbReference>
<sequence>MAAAGVCESAPNNNINKTKPEREDTVTLSGSRDVPVGRDPVVSLLSPVSGLQPLSWSEDHRLAVGTCGSLTLLELLCDIHSNRQELTLHRTSIPVPTEAHRIRVGSPAEVAEAMEKFSTHPDPTVRQEFLADAVINPSVGARKGVKYSSWSPIGCDSTGCCLLACLTLDNRLTVHRSHKHLEWTTMVDVSKKYSERLKERGYAKKDNKPPEANLLDFDELQRRFRMQTPLRMEWSSVYSMTHVQQDNSCVNVDMVLLAVLMENGDLVLWKFSLPFTKGEDVEFYDLVESGVTRPSDLAWWEYENEDRRMSGLIIGSEVGPVKIMPVNLSKVKGYFTVRQPIVLWKECDEIPVENIKCVSLIHPIHQTSCSLIVASRGCYIFWSLLMISPAGLNVHNSHLAGLNSLPVVSLTVSRHSGTFYTCSTDGWVTKLTPKFTESSLVFTVDKLLQPEALTGSRIHGISVSHNGAYFALVGTQGLVGAFHPIRRTYKVHFLALKAPETAAVELLNSPTQNLYRGMDLLDLVRWNVLKNKCIPTQLQEELDRKIQELDTPYLWRLKLFLWRILHQSLHTPRVNHNWRPTPAEAVIVGPEAAEKEGELGKVKRKKEEERRAEVQSLIRTMETHLMRANIKKVLGVVYLNTWIAKNISIPTCGLMEYLSKDPNDRDSEVLIHHIRNKMNKQMFLERCCLCQAVLPFTDHKRAVCENGHMWHRSARRSCSHTCRFPSHLSPTLG</sequence>
<dbReference type="Pfam" id="PF12657">
    <property type="entry name" value="TFIIIC_delta"/>
    <property type="match status" value="1"/>
</dbReference>
<dbReference type="PANTHER" id="PTHR15496:SF2">
    <property type="entry name" value="GENERAL TRANSCRIPTION FACTOR 3C POLYPEPTIDE 4"/>
    <property type="match status" value="1"/>
</dbReference>
<dbReference type="EMBL" id="HAEF01020163">
    <property type="protein sequence ID" value="SBR61322.1"/>
    <property type="molecule type" value="Transcribed_RNA"/>
</dbReference>